<feature type="non-terminal residue" evidence="3">
    <location>
        <position position="119"/>
    </location>
</feature>
<evidence type="ECO:0000313" key="4">
    <source>
        <dbReference type="Proteomes" id="UP001165060"/>
    </source>
</evidence>
<evidence type="ECO:0000256" key="2">
    <source>
        <dbReference type="SAM" id="SignalP"/>
    </source>
</evidence>
<feature type="compositionally biased region" description="Basic and acidic residues" evidence="1">
    <location>
        <begin position="83"/>
        <end position="102"/>
    </location>
</feature>
<dbReference type="EMBL" id="BRYB01000212">
    <property type="protein sequence ID" value="GMI25338.1"/>
    <property type="molecule type" value="Genomic_DNA"/>
</dbReference>
<feature type="chain" id="PRO_5045438190" evidence="2">
    <location>
        <begin position="33"/>
        <end position="119"/>
    </location>
</feature>
<evidence type="ECO:0000256" key="1">
    <source>
        <dbReference type="SAM" id="MobiDB-lite"/>
    </source>
</evidence>
<feature type="signal peptide" evidence="2">
    <location>
        <begin position="1"/>
        <end position="32"/>
    </location>
</feature>
<proteinExistence type="predicted"/>
<feature type="compositionally biased region" description="Basic and acidic residues" evidence="1">
    <location>
        <begin position="42"/>
        <end position="60"/>
    </location>
</feature>
<name>A0ABQ6MFC9_9STRA</name>
<feature type="region of interest" description="Disordered" evidence="1">
    <location>
        <begin position="32"/>
        <end position="119"/>
    </location>
</feature>
<evidence type="ECO:0000313" key="3">
    <source>
        <dbReference type="EMBL" id="GMI25338.1"/>
    </source>
</evidence>
<keyword evidence="4" id="KW-1185">Reference proteome</keyword>
<comment type="caution">
    <text evidence="3">The sequence shown here is derived from an EMBL/GenBank/DDBJ whole genome shotgun (WGS) entry which is preliminary data.</text>
</comment>
<accession>A0ABQ6MFC9</accession>
<sequence>MLEPLTDFLASHGWSLVLSLLALHLLLSNVPSISFPQLPGSGRKDEEMREKMLRARERQQEQLQAAAERRAAEPRPAAAAKPSAEEKRKKRAEDRRSWRDQSSHLLGQEGGTYRPAKRT</sequence>
<keyword evidence="2" id="KW-0732">Signal</keyword>
<reference evidence="3 4" key="1">
    <citation type="journal article" date="2023" name="Commun. Biol.">
        <title>Genome analysis of Parmales, the sister group of diatoms, reveals the evolutionary specialization of diatoms from phago-mixotrophs to photoautotrophs.</title>
        <authorList>
            <person name="Ban H."/>
            <person name="Sato S."/>
            <person name="Yoshikawa S."/>
            <person name="Yamada K."/>
            <person name="Nakamura Y."/>
            <person name="Ichinomiya M."/>
            <person name="Sato N."/>
            <person name="Blanc-Mathieu R."/>
            <person name="Endo H."/>
            <person name="Kuwata A."/>
            <person name="Ogata H."/>
        </authorList>
    </citation>
    <scope>NUCLEOTIDE SEQUENCE [LARGE SCALE GENOMIC DNA]</scope>
</reference>
<protein>
    <submittedName>
        <fullName evidence="3">Uncharacterized protein</fullName>
    </submittedName>
</protein>
<dbReference type="Proteomes" id="UP001165060">
    <property type="component" value="Unassembled WGS sequence"/>
</dbReference>
<gene>
    <name evidence="3" type="ORF">TeGR_g7049</name>
</gene>
<organism evidence="3 4">
    <name type="scientific">Tetraparma gracilis</name>
    <dbReference type="NCBI Taxonomy" id="2962635"/>
    <lineage>
        <taxon>Eukaryota</taxon>
        <taxon>Sar</taxon>
        <taxon>Stramenopiles</taxon>
        <taxon>Ochrophyta</taxon>
        <taxon>Bolidophyceae</taxon>
        <taxon>Parmales</taxon>
        <taxon>Triparmaceae</taxon>
        <taxon>Tetraparma</taxon>
    </lineage>
</organism>